<evidence type="ECO:0000313" key="5">
    <source>
        <dbReference type="Proteomes" id="UP000473278"/>
    </source>
</evidence>
<dbReference type="GO" id="GO:0016020">
    <property type="term" value="C:membrane"/>
    <property type="evidence" value="ECO:0007669"/>
    <property type="project" value="InterPro"/>
</dbReference>
<dbReference type="InterPro" id="IPR010559">
    <property type="entry name" value="Sig_transdc_His_kin_internal"/>
</dbReference>
<dbReference type="Proteomes" id="UP000473278">
    <property type="component" value="Unassembled WGS sequence"/>
</dbReference>
<dbReference type="Pfam" id="PF14501">
    <property type="entry name" value="HATPase_c_5"/>
    <property type="match status" value="1"/>
</dbReference>
<organism evidence="4 5">
    <name type="scientific">Halalkalibaculum roseum</name>
    <dbReference type="NCBI Taxonomy" id="2709311"/>
    <lineage>
        <taxon>Bacteria</taxon>
        <taxon>Pseudomonadati</taxon>
        <taxon>Balneolota</taxon>
        <taxon>Balneolia</taxon>
        <taxon>Balneolales</taxon>
        <taxon>Balneolaceae</taxon>
        <taxon>Halalkalibaculum</taxon>
    </lineage>
</organism>
<sequence>MNAQKNRKGLFSRELQLTLLLWVIYLIIPYLVVPERYAYSLAPSELAIKASYLMLALLNNYVLIPRFLHKSKYALFSLLVLATIALGALFEESILEYLFFPDTRGAELTMSGLQWSASKIGFVLILFSTFKLIWDYQKKQQQMNELENEKIASELKFLKSQVNPHVLFNNLNNIYSYALEKSEKVPEMLLKLSDIMRYMLNEEENQFVRLDKEIRYLEDFIELQKLRLEGRGDVSLTVTGNPENYSIAPLLLVAFVENSFKHSMQTEVDNIVIDIKLDITDGMLNFVSRNSYSEDGGPSLANKNGRETGIGLQNVKKRLKLIYHDKHNLNISKENNFFVVELSLDLSVNEPEMFDH</sequence>
<gene>
    <name evidence="4" type="ORF">G3570_14950</name>
</gene>
<feature type="domain" description="Signal transduction histidine kinase internal region" evidence="2">
    <location>
        <begin position="153"/>
        <end position="230"/>
    </location>
</feature>
<feature type="transmembrane region" description="Helical" evidence="1">
    <location>
        <begin position="115"/>
        <end position="134"/>
    </location>
</feature>
<dbReference type="PANTHER" id="PTHR34220:SF7">
    <property type="entry name" value="SENSOR HISTIDINE KINASE YPDA"/>
    <property type="match status" value="1"/>
</dbReference>
<dbReference type="AlphaFoldDB" id="A0A6M1T7L2"/>
<dbReference type="RefSeq" id="WP_165143638.1">
    <property type="nucleotide sequence ID" value="NZ_JAALLT010000004.1"/>
</dbReference>
<feature type="transmembrane region" description="Helical" evidence="1">
    <location>
        <begin position="15"/>
        <end position="34"/>
    </location>
</feature>
<keyword evidence="1" id="KW-0472">Membrane</keyword>
<evidence type="ECO:0000256" key="1">
    <source>
        <dbReference type="SAM" id="Phobius"/>
    </source>
</evidence>
<dbReference type="PANTHER" id="PTHR34220">
    <property type="entry name" value="SENSOR HISTIDINE KINASE YPDA"/>
    <property type="match status" value="1"/>
</dbReference>
<reference evidence="4 5" key="1">
    <citation type="submission" date="2020-02" db="EMBL/GenBank/DDBJ databases">
        <title>Balneolaceae bacterium YR4-1, complete genome.</title>
        <authorList>
            <person name="Li Y."/>
            <person name="Wu S."/>
        </authorList>
    </citation>
    <scope>NUCLEOTIDE SEQUENCE [LARGE SCALE GENOMIC DNA]</scope>
    <source>
        <strain evidence="4 5">YR4-1</strain>
    </source>
</reference>
<dbReference type="InterPro" id="IPR050640">
    <property type="entry name" value="Bact_2-comp_sensor_kinase"/>
</dbReference>
<feature type="transmembrane region" description="Helical" evidence="1">
    <location>
        <begin position="73"/>
        <end position="95"/>
    </location>
</feature>
<dbReference type="Pfam" id="PF06580">
    <property type="entry name" value="His_kinase"/>
    <property type="match status" value="1"/>
</dbReference>
<accession>A0A6M1T7L2</accession>
<name>A0A6M1T7L2_9BACT</name>
<evidence type="ECO:0000259" key="3">
    <source>
        <dbReference type="Pfam" id="PF14501"/>
    </source>
</evidence>
<keyword evidence="1" id="KW-1133">Transmembrane helix</keyword>
<dbReference type="GO" id="GO:0000155">
    <property type="term" value="F:phosphorelay sensor kinase activity"/>
    <property type="evidence" value="ECO:0007669"/>
    <property type="project" value="InterPro"/>
</dbReference>
<dbReference type="InterPro" id="IPR036890">
    <property type="entry name" value="HATPase_C_sf"/>
</dbReference>
<evidence type="ECO:0000313" key="4">
    <source>
        <dbReference type="EMBL" id="NGP77945.1"/>
    </source>
</evidence>
<proteinExistence type="predicted"/>
<comment type="caution">
    <text evidence="4">The sequence shown here is derived from an EMBL/GenBank/DDBJ whole genome shotgun (WGS) entry which is preliminary data.</text>
</comment>
<feature type="transmembrane region" description="Helical" evidence="1">
    <location>
        <begin position="46"/>
        <end position="64"/>
    </location>
</feature>
<dbReference type="EMBL" id="JAALLT010000004">
    <property type="protein sequence ID" value="NGP77945.1"/>
    <property type="molecule type" value="Genomic_DNA"/>
</dbReference>
<keyword evidence="1" id="KW-0812">Transmembrane</keyword>
<dbReference type="Gene3D" id="3.30.565.10">
    <property type="entry name" value="Histidine kinase-like ATPase, C-terminal domain"/>
    <property type="match status" value="1"/>
</dbReference>
<keyword evidence="5" id="KW-1185">Reference proteome</keyword>
<dbReference type="InterPro" id="IPR032834">
    <property type="entry name" value="NatK-like_C"/>
</dbReference>
<evidence type="ECO:0000259" key="2">
    <source>
        <dbReference type="Pfam" id="PF06580"/>
    </source>
</evidence>
<protein>
    <submittedName>
        <fullName evidence="4">GHKL domain-containing protein</fullName>
    </submittedName>
</protein>
<feature type="domain" description="Sensor histidine kinase NatK-like C-terminal" evidence="3">
    <location>
        <begin position="255"/>
        <end position="344"/>
    </location>
</feature>